<dbReference type="EMBL" id="BART01034647">
    <property type="protein sequence ID" value="GAH06545.1"/>
    <property type="molecule type" value="Genomic_DNA"/>
</dbReference>
<comment type="caution">
    <text evidence="1">The sequence shown here is derived from an EMBL/GenBank/DDBJ whole genome shotgun (WGS) entry which is preliminary data.</text>
</comment>
<name>X1DE04_9ZZZZ</name>
<protein>
    <submittedName>
        <fullName evidence="1">Uncharacterized protein</fullName>
    </submittedName>
</protein>
<accession>X1DE04</accession>
<organism evidence="1">
    <name type="scientific">marine sediment metagenome</name>
    <dbReference type="NCBI Taxonomy" id="412755"/>
    <lineage>
        <taxon>unclassified sequences</taxon>
        <taxon>metagenomes</taxon>
        <taxon>ecological metagenomes</taxon>
    </lineage>
</organism>
<reference evidence="1" key="1">
    <citation type="journal article" date="2014" name="Front. Microbiol.">
        <title>High frequency of phylogenetically diverse reductive dehalogenase-homologous genes in deep subseafloor sedimentary metagenomes.</title>
        <authorList>
            <person name="Kawai M."/>
            <person name="Futagami T."/>
            <person name="Toyoda A."/>
            <person name="Takaki Y."/>
            <person name="Nishi S."/>
            <person name="Hori S."/>
            <person name="Arai W."/>
            <person name="Tsubouchi T."/>
            <person name="Morono Y."/>
            <person name="Uchiyama I."/>
            <person name="Ito T."/>
            <person name="Fujiyama A."/>
            <person name="Inagaki F."/>
            <person name="Takami H."/>
        </authorList>
    </citation>
    <scope>NUCLEOTIDE SEQUENCE</scope>
    <source>
        <strain evidence="1">Expedition CK06-06</strain>
    </source>
</reference>
<dbReference type="AlphaFoldDB" id="X1DE04"/>
<gene>
    <name evidence="1" type="ORF">S01H4_59146</name>
</gene>
<sequence length="158" mass="18694">MSPEIQRFCWFDTVPISNTIWKHKRAIEGHKLVLVDVSISIEYVHTEPEQFFQIYNGSVWSVWGSFPNIFDQSTLAQITLSTYSGANHQRPLHDWECKEFTMSMRNTDSEGVRRFCAIVWFYEVPMTKAETLEYATKQPRYKYRHGSARTLDRFEDEP</sequence>
<proteinExistence type="predicted"/>
<evidence type="ECO:0000313" key="1">
    <source>
        <dbReference type="EMBL" id="GAH06545.1"/>
    </source>
</evidence>